<organism evidence="1 2">
    <name type="scientific">Amycolatopsis camponoti</name>
    <dbReference type="NCBI Taxonomy" id="2606593"/>
    <lineage>
        <taxon>Bacteria</taxon>
        <taxon>Bacillati</taxon>
        <taxon>Actinomycetota</taxon>
        <taxon>Actinomycetes</taxon>
        <taxon>Pseudonocardiales</taxon>
        <taxon>Pseudonocardiaceae</taxon>
        <taxon>Amycolatopsis</taxon>
    </lineage>
</organism>
<keyword evidence="2" id="KW-1185">Reference proteome</keyword>
<dbReference type="AlphaFoldDB" id="A0A6I8M0G8"/>
<dbReference type="Proteomes" id="UP000399805">
    <property type="component" value="Unassembled WGS sequence"/>
</dbReference>
<reference evidence="1 2" key="1">
    <citation type="submission" date="2019-09" db="EMBL/GenBank/DDBJ databases">
        <authorList>
            <person name="Leyn A S."/>
        </authorList>
    </citation>
    <scope>NUCLEOTIDE SEQUENCE [LARGE SCALE GENOMIC DNA]</scope>
    <source>
        <strain evidence="1">AA231_1</strain>
    </source>
</reference>
<sequence>MESAADAAQVRPGFRERVEALLREHWREPVIGLRLGDADLRFAVPGRRPDGTVEGEGLVREGFLTVARGIGAAVGFVAYLASAAGSGGGKGERAVHVTGPADAQVLEPLDLLRRAKGPWLVCSPTSVALVETGSTYLDPADAPEPRILWEARGADTPAVSFRKRTLTWPDGSRFAFPLRSRTEDQYLRQFLSHPDEVRWPE</sequence>
<dbReference type="EMBL" id="CABVGP010000002">
    <property type="protein sequence ID" value="VVJ22303.1"/>
    <property type="molecule type" value="Genomic_DNA"/>
</dbReference>
<evidence type="ECO:0000313" key="1">
    <source>
        <dbReference type="EMBL" id="VVJ22303.1"/>
    </source>
</evidence>
<accession>A0A6I8M0G8</accession>
<proteinExistence type="predicted"/>
<evidence type="ECO:0000313" key="2">
    <source>
        <dbReference type="Proteomes" id="UP000399805"/>
    </source>
</evidence>
<name>A0A6I8M0G8_9PSEU</name>
<dbReference type="RefSeq" id="WP_155547075.1">
    <property type="nucleotide sequence ID" value="NZ_CABVGP010000002.1"/>
</dbReference>
<gene>
    <name evidence="1" type="ORF">AA23TX_07314</name>
</gene>
<protein>
    <submittedName>
        <fullName evidence="1">Uncharacterized protein</fullName>
    </submittedName>
</protein>